<dbReference type="Proteomes" id="UP000438429">
    <property type="component" value="Unassembled WGS sequence"/>
</dbReference>
<feature type="region of interest" description="Disordered" evidence="1">
    <location>
        <begin position="112"/>
        <end position="134"/>
    </location>
</feature>
<proteinExistence type="predicted"/>
<sequence length="157" mass="17792">MCVNHADPKRWKKKSVCTKSSCGRMSTGLTAERCGRYSQILDVLGEPERKCLAYDAVDSSISLQVTTYTRVRLPYIRCPNLVGGANTRVRLNGRKQRRPGSLRRWVLNSELQARQSQTKKDQGHSGQRRCDYSDVRRRAVLQEEGEMTVRSEMSAAG</sequence>
<evidence type="ECO:0000313" key="2">
    <source>
        <dbReference type="EMBL" id="KAF0023681.1"/>
    </source>
</evidence>
<gene>
    <name evidence="2" type="ORF">F2P81_024311</name>
</gene>
<dbReference type="EMBL" id="VEVO01000022">
    <property type="protein sequence ID" value="KAF0023681.1"/>
    <property type="molecule type" value="Genomic_DNA"/>
</dbReference>
<evidence type="ECO:0000256" key="1">
    <source>
        <dbReference type="SAM" id="MobiDB-lite"/>
    </source>
</evidence>
<name>A0A6A4RX77_SCOMX</name>
<feature type="compositionally biased region" description="Basic and acidic residues" evidence="1">
    <location>
        <begin position="118"/>
        <end position="134"/>
    </location>
</feature>
<organism evidence="2 3">
    <name type="scientific">Scophthalmus maximus</name>
    <name type="common">Turbot</name>
    <name type="synonym">Psetta maxima</name>
    <dbReference type="NCBI Taxonomy" id="52904"/>
    <lineage>
        <taxon>Eukaryota</taxon>
        <taxon>Metazoa</taxon>
        <taxon>Chordata</taxon>
        <taxon>Craniata</taxon>
        <taxon>Vertebrata</taxon>
        <taxon>Euteleostomi</taxon>
        <taxon>Actinopterygii</taxon>
        <taxon>Neopterygii</taxon>
        <taxon>Teleostei</taxon>
        <taxon>Neoteleostei</taxon>
        <taxon>Acanthomorphata</taxon>
        <taxon>Carangaria</taxon>
        <taxon>Pleuronectiformes</taxon>
        <taxon>Pleuronectoidei</taxon>
        <taxon>Scophthalmidae</taxon>
        <taxon>Scophthalmus</taxon>
    </lineage>
</organism>
<dbReference type="AlphaFoldDB" id="A0A6A4RX77"/>
<accession>A0A6A4RX77</accession>
<protein>
    <submittedName>
        <fullName evidence="2">Uncharacterized protein</fullName>
    </submittedName>
</protein>
<comment type="caution">
    <text evidence="2">The sequence shown here is derived from an EMBL/GenBank/DDBJ whole genome shotgun (WGS) entry which is preliminary data.</text>
</comment>
<reference evidence="2 3" key="1">
    <citation type="submission" date="2019-06" db="EMBL/GenBank/DDBJ databases">
        <title>Draft genomes of female and male turbot (Scophthalmus maximus).</title>
        <authorList>
            <person name="Xu H."/>
            <person name="Xu X.-W."/>
            <person name="Shao C."/>
            <person name="Chen S."/>
        </authorList>
    </citation>
    <scope>NUCLEOTIDE SEQUENCE [LARGE SCALE GENOMIC DNA]</scope>
    <source>
        <strain evidence="2">Ysfricsl-2016a</strain>
        <tissue evidence="2">Blood</tissue>
    </source>
</reference>
<evidence type="ECO:0000313" key="3">
    <source>
        <dbReference type="Proteomes" id="UP000438429"/>
    </source>
</evidence>